<proteinExistence type="predicted"/>
<keyword evidence="2" id="KW-1185">Reference proteome</keyword>
<evidence type="ECO:0000313" key="2">
    <source>
        <dbReference type="Proteomes" id="UP000199002"/>
    </source>
</evidence>
<dbReference type="STRING" id="592050.SAMN05421875_11614"/>
<accession>A0A1H4BW29</accession>
<dbReference type="GeneID" id="34232181"/>
<organism evidence="1 2">
    <name type="scientific">Acidovorax soli</name>
    <dbReference type="NCBI Taxonomy" id="592050"/>
    <lineage>
        <taxon>Bacteria</taxon>
        <taxon>Pseudomonadati</taxon>
        <taxon>Pseudomonadota</taxon>
        <taxon>Betaproteobacteria</taxon>
        <taxon>Burkholderiales</taxon>
        <taxon>Comamonadaceae</taxon>
        <taxon>Acidovorax</taxon>
    </lineage>
</organism>
<reference evidence="2" key="1">
    <citation type="submission" date="2016-10" db="EMBL/GenBank/DDBJ databases">
        <authorList>
            <person name="Varghese N."/>
            <person name="Submissions S."/>
        </authorList>
    </citation>
    <scope>NUCLEOTIDE SEQUENCE [LARGE SCALE GENOMIC DNA]</scope>
    <source>
        <strain evidence="2">DSM 25157</strain>
    </source>
</reference>
<protein>
    <submittedName>
        <fullName evidence="1">Uncharacterized protein</fullName>
    </submittedName>
</protein>
<gene>
    <name evidence="1" type="ORF">SAMN05421875_11614</name>
</gene>
<sequence>MKALDDNAAMRSDALDAYPPLLRSMLAGQEFMPLIRSAERPKHRSDWRAFLRDLTRLPPSSSVLSEAFHTQWHVCHHRLRELVEDDDLMLDAAWVWLPRYKGPGLDLFRGENIDRFEAGQIGSAWSDKHETAKTFASGLNAVGMGGVILRAVVPAHAIVAGPSAHSSYLGESEFTIDTRRLGPVSIIARFPPSH</sequence>
<dbReference type="EMBL" id="FNQJ01000016">
    <property type="protein sequence ID" value="SEA52267.1"/>
    <property type="molecule type" value="Genomic_DNA"/>
</dbReference>
<dbReference type="Proteomes" id="UP000199002">
    <property type="component" value="Unassembled WGS sequence"/>
</dbReference>
<dbReference type="AlphaFoldDB" id="A0A1H4BW29"/>
<evidence type="ECO:0000313" key="1">
    <source>
        <dbReference type="EMBL" id="SEA52267.1"/>
    </source>
</evidence>
<dbReference type="RefSeq" id="WP_244273680.1">
    <property type="nucleotide sequence ID" value="NZ_FNQJ01000016.1"/>
</dbReference>
<name>A0A1H4BW29_9BURK</name>